<dbReference type="PANTHER" id="PTHR42856:SF1">
    <property type="entry name" value="ACYL-COENZYME A THIOESTERASE PAAI"/>
    <property type="match status" value="1"/>
</dbReference>
<organism evidence="3 4">
    <name type="scientific">Azospirillum rugosum</name>
    <dbReference type="NCBI Taxonomy" id="416170"/>
    <lineage>
        <taxon>Bacteria</taxon>
        <taxon>Pseudomonadati</taxon>
        <taxon>Pseudomonadota</taxon>
        <taxon>Alphaproteobacteria</taxon>
        <taxon>Rhodospirillales</taxon>
        <taxon>Azospirillaceae</taxon>
        <taxon>Azospirillum</taxon>
    </lineage>
</organism>
<keyword evidence="1" id="KW-0378">Hydrolase</keyword>
<gene>
    <name evidence="3" type="ORF">J2851_006662</name>
</gene>
<dbReference type="SUPFAM" id="SSF54637">
    <property type="entry name" value="Thioesterase/thiol ester dehydrase-isomerase"/>
    <property type="match status" value="1"/>
</dbReference>
<dbReference type="PANTHER" id="PTHR42856">
    <property type="entry name" value="ACYL-COENZYME A THIOESTERASE PAAI"/>
    <property type="match status" value="1"/>
</dbReference>
<dbReference type="Pfam" id="PF03061">
    <property type="entry name" value="4HBT"/>
    <property type="match status" value="1"/>
</dbReference>
<sequence>MDNSEPASLIEMVGFNKALGFRLVEWSEAHAVLEATARPDLLNRSDILHGGVVATLIDAAGGFAGAYTGEFSSGRLVLTLSLTTSFIGQASNGVVRAIARKRGGGRRIFASTIEVTDATGQIIAVGEGTYRYRE</sequence>
<dbReference type="CDD" id="cd03443">
    <property type="entry name" value="PaaI_thioesterase"/>
    <property type="match status" value="1"/>
</dbReference>
<comment type="caution">
    <text evidence="3">The sequence shown here is derived from an EMBL/GenBank/DDBJ whole genome shotgun (WGS) entry which is preliminary data.</text>
</comment>
<name>A0ABS4SW98_9PROT</name>
<reference evidence="3 4" key="1">
    <citation type="submission" date="2021-03" db="EMBL/GenBank/DDBJ databases">
        <title>Genomic Encyclopedia of Type Strains, Phase III (KMG-III): the genomes of soil and plant-associated and newly described type strains.</title>
        <authorList>
            <person name="Whitman W."/>
        </authorList>
    </citation>
    <scope>NUCLEOTIDE SEQUENCE [LARGE SCALE GENOMIC DNA]</scope>
    <source>
        <strain evidence="3 4">IMMIB AFH-6</strain>
    </source>
</reference>
<dbReference type="InterPro" id="IPR003736">
    <property type="entry name" value="PAAI_dom"/>
</dbReference>
<dbReference type="Proteomes" id="UP000781958">
    <property type="component" value="Unassembled WGS sequence"/>
</dbReference>
<protein>
    <submittedName>
        <fullName evidence="3">Uncharacterized protein (TIGR00369 family)</fullName>
    </submittedName>
</protein>
<dbReference type="Gene3D" id="3.10.129.10">
    <property type="entry name" value="Hotdog Thioesterase"/>
    <property type="match status" value="1"/>
</dbReference>
<evidence type="ECO:0000256" key="1">
    <source>
        <dbReference type="ARBA" id="ARBA00022801"/>
    </source>
</evidence>
<keyword evidence="4" id="KW-1185">Reference proteome</keyword>
<evidence type="ECO:0000259" key="2">
    <source>
        <dbReference type="Pfam" id="PF03061"/>
    </source>
</evidence>
<dbReference type="NCBIfam" id="TIGR00369">
    <property type="entry name" value="unchar_dom_1"/>
    <property type="match status" value="1"/>
</dbReference>
<feature type="domain" description="Thioesterase" evidence="2">
    <location>
        <begin position="47"/>
        <end position="122"/>
    </location>
</feature>
<dbReference type="InterPro" id="IPR029069">
    <property type="entry name" value="HotDog_dom_sf"/>
</dbReference>
<accession>A0ABS4SW98</accession>
<evidence type="ECO:0000313" key="4">
    <source>
        <dbReference type="Proteomes" id="UP000781958"/>
    </source>
</evidence>
<dbReference type="InterPro" id="IPR006683">
    <property type="entry name" value="Thioestr_dom"/>
</dbReference>
<dbReference type="EMBL" id="JAGINP010000036">
    <property type="protein sequence ID" value="MBP2296844.1"/>
    <property type="molecule type" value="Genomic_DNA"/>
</dbReference>
<dbReference type="RefSeq" id="WP_307420877.1">
    <property type="nucleotide sequence ID" value="NZ_JAGINP010000036.1"/>
</dbReference>
<dbReference type="InterPro" id="IPR052723">
    <property type="entry name" value="Acyl-CoA_thioesterase_PaaI"/>
</dbReference>
<proteinExistence type="predicted"/>
<evidence type="ECO:0000313" key="3">
    <source>
        <dbReference type="EMBL" id="MBP2296844.1"/>
    </source>
</evidence>